<name>A0A6A7BDQ8_9PLEO</name>
<dbReference type="Pfam" id="PF13639">
    <property type="entry name" value="zf-RING_2"/>
    <property type="match status" value="1"/>
</dbReference>
<evidence type="ECO:0000256" key="4">
    <source>
        <dbReference type="PROSITE-ProRule" id="PRU00175"/>
    </source>
</evidence>
<dbReference type="PANTHER" id="PTHR45969">
    <property type="entry name" value="RING ZINC FINGER PROTEIN-RELATED"/>
    <property type="match status" value="1"/>
</dbReference>
<dbReference type="InterPro" id="IPR001841">
    <property type="entry name" value="Znf_RING"/>
</dbReference>
<keyword evidence="6" id="KW-0472">Membrane</keyword>
<dbReference type="GO" id="GO:0008270">
    <property type="term" value="F:zinc ion binding"/>
    <property type="evidence" value="ECO:0007669"/>
    <property type="project" value="UniProtKB-KW"/>
</dbReference>
<sequence length="185" mass="20612">MANDTAAKGPTHKPSTLIIAIAVPLLMVIALIALITLNRRRPSLFSHPHPPSEPTPTPPQNPRKQTRQDELNHAIQTQYFHDWIAAQKEQKKPESLQSTESDILCTICLDAFEPTAQIRGLQCSHAFHAVCLDEWFARFHEFCPLCHGVIVPRGKRRKGMSGSESEREGERESSGVGVWMGGMVV</sequence>
<dbReference type="OrthoDB" id="8062037at2759"/>
<evidence type="ECO:0000256" key="2">
    <source>
        <dbReference type="ARBA" id="ARBA00022771"/>
    </source>
</evidence>
<dbReference type="SMART" id="SM00184">
    <property type="entry name" value="RING"/>
    <property type="match status" value="1"/>
</dbReference>
<keyword evidence="6" id="KW-1133">Transmembrane helix</keyword>
<dbReference type="AlphaFoldDB" id="A0A6A7BDQ8"/>
<dbReference type="InterPro" id="IPR013083">
    <property type="entry name" value="Znf_RING/FYVE/PHD"/>
</dbReference>
<dbReference type="SUPFAM" id="SSF57850">
    <property type="entry name" value="RING/U-box"/>
    <property type="match status" value="1"/>
</dbReference>
<proteinExistence type="predicted"/>
<gene>
    <name evidence="8" type="ORF">T440DRAFT_505839</name>
</gene>
<dbReference type="GO" id="GO:0016567">
    <property type="term" value="P:protein ubiquitination"/>
    <property type="evidence" value="ECO:0007669"/>
    <property type="project" value="UniProtKB-UniPathway"/>
</dbReference>
<feature type="region of interest" description="Disordered" evidence="5">
    <location>
        <begin position="44"/>
        <end position="68"/>
    </location>
</feature>
<dbReference type="UniPathway" id="UPA00143"/>
<evidence type="ECO:0000313" key="9">
    <source>
        <dbReference type="Proteomes" id="UP000799423"/>
    </source>
</evidence>
<keyword evidence="9" id="KW-1185">Reference proteome</keyword>
<dbReference type="Gene3D" id="3.30.40.10">
    <property type="entry name" value="Zinc/RING finger domain, C3HC4 (zinc finger)"/>
    <property type="match status" value="1"/>
</dbReference>
<reference evidence="8" key="1">
    <citation type="submission" date="2020-01" db="EMBL/GenBank/DDBJ databases">
        <authorList>
            <consortium name="DOE Joint Genome Institute"/>
            <person name="Haridas S."/>
            <person name="Albert R."/>
            <person name="Binder M."/>
            <person name="Bloem J."/>
            <person name="Labutti K."/>
            <person name="Salamov A."/>
            <person name="Andreopoulos B."/>
            <person name="Baker S.E."/>
            <person name="Barry K."/>
            <person name="Bills G."/>
            <person name="Bluhm B.H."/>
            <person name="Cannon C."/>
            <person name="Castanera R."/>
            <person name="Culley D.E."/>
            <person name="Daum C."/>
            <person name="Ezra D."/>
            <person name="Gonzalez J.B."/>
            <person name="Henrissat B."/>
            <person name="Kuo A."/>
            <person name="Liang C."/>
            <person name="Lipzen A."/>
            <person name="Lutzoni F."/>
            <person name="Magnuson J."/>
            <person name="Mondo S."/>
            <person name="Nolan M."/>
            <person name="Ohm R."/>
            <person name="Pangilinan J."/>
            <person name="Park H.-J."/>
            <person name="Ramirez L."/>
            <person name="Alfaro M."/>
            <person name="Sun H."/>
            <person name="Tritt A."/>
            <person name="Yoshinaga Y."/>
            <person name="Zwiers L.-H."/>
            <person name="Turgeon B.G."/>
            <person name="Goodwin S.B."/>
            <person name="Spatafora J.W."/>
            <person name="Crous P.W."/>
            <person name="Grigoriev I.V."/>
        </authorList>
    </citation>
    <scope>NUCLEOTIDE SEQUENCE</scope>
    <source>
        <strain evidence="8">IPT5</strain>
    </source>
</reference>
<accession>A0A6A7BDQ8</accession>
<organism evidence="8 9">
    <name type="scientific">Plenodomus tracheiphilus IPT5</name>
    <dbReference type="NCBI Taxonomy" id="1408161"/>
    <lineage>
        <taxon>Eukaryota</taxon>
        <taxon>Fungi</taxon>
        <taxon>Dikarya</taxon>
        <taxon>Ascomycota</taxon>
        <taxon>Pezizomycotina</taxon>
        <taxon>Dothideomycetes</taxon>
        <taxon>Pleosporomycetidae</taxon>
        <taxon>Pleosporales</taxon>
        <taxon>Pleosporineae</taxon>
        <taxon>Leptosphaeriaceae</taxon>
        <taxon>Plenodomus</taxon>
    </lineage>
</organism>
<evidence type="ECO:0000256" key="5">
    <source>
        <dbReference type="SAM" id="MobiDB-lite"/>
    </source>
</evidence>
<keyword evidence="3" id="KW-0862">Zinc</keyword>
<dbReference type="PANTHER" id="PTHR45969:SF69">
    <property type="entry name" value="FINGER DOMAIN PROTEIN, PUTATIVE (AFU_ORTHOLOGUE AFUA_3G12190)-RELATED"/>
    <property type="match status" value="1"/>
</dbReference>
<protein>
    <recommendedName>
        <fullName evidence="7">RING-type domain-containing protein</fullName>
    </recommendedName>
</protein>
<evidence type="ECO:0000313" key="8">
    <source>
        <dbReference type="EMBL" id="KAF2853534.1"/>
    </source>
</evidence>
<dbReference type="EMBL" id="MU006295">
    <property type="protein sequence ID" value="KAF2853534.1"/>
    <property type="molecule type" value="Genomic_DNA"/>
</dbReference>
<evidence type="ECO:0000256" key="1">
    <source>
        <dbReference type="ARBA" id="ARBA00022723"/>
    </source>
</evidence>
<keyword evidence="6" id="KW-0812">Transmembrane</keyword>
<dbReference type="Proteomes" id="UP000799423">
    <property type="component" value="Unassembled WGS sequence"/>
</dbReference>
<feature type="region of interest" description="Disordered" evidence="5">
    <location>
        <begin position="155"/>
        <end position="185"/>
    </location>
</feature>
<evidence type="ECO:0000259" key="7">
    <source>
        <dbReference type="PROSITE" id="PS50089"/>
    </source>
</evidence>
<feature type="domain" description="RING-type" evidence="7">
    <location>
        <begin position="105"/>
        <end position="147"/>
    </location>
</feature>
<dbReference type="GO" id="GO:0061630">
    <property type="term" value="F:ubiquitin protein ligase activity"/>
    <property type="evidence" value="ECO:0007669"/>
    <property type="project" value="TreeGrafter"/>
</dbReference>
<dbReference type="PROSITE" id="PS50089">
    <property type="entry name" value="ZF_RING_2"/>
    <property type="match status" value="1"/>
</dbReference>
<keyword evidence="1" id="KW-0479">Metal-binding</keyword>
<feature type="compositionally biased region" description="Basic and acidic residues" evidence="5">
    <location>
        <begin position="164"/>
        <end position="173"/>
    </location>
</feature>
<evidence type="ECO:0000256" key="6">
    <source>
        <dbReference type="SAM" id="Phobius"/>
    </source>
</evidence>
<keyword evidence="2 4" id="KW-0863">Zinc-finger</keyword>
<feature type="transmembrane region" description="Helical" evidence="6">
    <location>
        <begin position="17"/>
        <end position="37"/>
    </location>
</feature>
<feature type="compositionally biased region" description="Pro residues" evidence="5">
    <location>
        <begin position="48"/>
        <end position="61"/>
    </location>
</feature>
<evidence type="ECO:0000256" key="3">
    <source>
        <dbReference type="ARBA" id="ARBA00022833"/>
    </source>
</evidence>